<dbReference type="AlphaFoldDB" id="B7PZP9"/>
<keyword evidence="6" id="KW-1185">Reference proteome</keyword>
<evidence type="ECO:0000256" key="1">
    <source>
        <dbReference type="ARBA" id="ARBA00007549"/>
    </source>
</evidence>
<dbReference type="PANTHER" id="PTHR15904:SF17">
    <property type="entry name" value="RHO-GAP DOMAIN-CONTAINING PROTEIN"/>
    <property type="match status" value="1"/>
</dbReference>
<dbReference type="VEuPathDB" id="VectorBase:ISCW020568"/>
<dbReference type="PaxDb" id="6945-B7PZP9"/>
<dbReference type="EMBL" id="DS827171">
    <property type="protein sequence ID" value="EEC12071.1"/>
    <property type="molecule type" value="Genomic_DNA"/>
</dbReference>
<evidence type="ECO:0000259" key="3">
    <source>
        <dbReference type="Pfam" id="PF26116"/>
    </source>
</evidence>
<dbReference type="VEuPathDB" id="VectorBase:ISCI020567"/>
<dbReference type="VEuPathDB" id="VectorBase:ISCP_009390"/>
<feature type="domain" description="FAM13A-like" evidence="3">
    <location>
        <begin position="62"/>
        <end position="130"/>
    </location>
</feature>
<dbReference type="OrthoDB" id="185175at2759"/>
<keyword evidence="2" id="KW-0175">Coiled coil</keyword>
<feature type="coiled-coil region" evidence="2">
    <location>
        <begin position="62"/>
        <end position="96"/>
    </location>
</feature>
<evidence type="ECO:0000313" key="6">
    <source>
        <dbReference type="Proteomes" id="UP000001555"/>
    </source>
</evidence>
<dbReference type="InterPro" id="IPR039102">
    <property type="entry name" value="FAM13"/>
</dbReference>
<dbReference type="EnsemblMetazoa" id="ISCW020568-RA">
    <property type="protein sequence ID" value="ISCW020568-PA"/>
    <property type="gene ID" value="ISCW020568"/>
</dbReference>
<dbReference type="EMBL" id="ABJB010921755">
    <property type="status" value="NOT_ANNOTATED_CDS"/>
    <property type="molecule type" value="Genomic_DNA"/>
</dbReference>
<dbReference type="Pfam" id="PF26116">
    <property type="entry name" value="FAM13A"/>
    <property type="match status" value="1"/>
</dbReference>
<reference evidence="5" key="2">
    <citation type="submission" date="2020-05" db="UniProtKB">
        <authorList>
            <consortium name="EnsemblMetazoa"/>
        </authorList>
    </citation>
    <scope>IDENTIFICATION</scope>
    <source>
        <strain evidence="5">wikel</strain>
    </source>
</reference>
<dbReference type="HOGENOM" id="CLU_1877709_0_0_1"/>
<accession>B7PZP9</accession>
<dbReference type="Proteomes" id="UP000001555">
    <property type="component" value="Unassembled WGS sequence"/>
</dbReference>
<sequence>MHCSWVQELEEGLELMPSMSAIKENLQEAPEDDCVADKAELVEQASGVLEKYNDSNLHELPLDELLQQQQQTKLEKRRLRRLLREFEEDFQKQTGRKVQKEDKAPMDSVYCEYKHVKARMRLLEALVSKHEHRRDI</sequence>
<evidence type="ECO:0000313" key="5">
    <source>
        <dbReference type="EnsemblMetazoa" id="ISCW020568-PA"/>
    </source>
</evidence>
<protein>
    <submittedName>
        <fullName evidence="4">Predicted protein</fullName>
    </submittedName>
</protein>
<evidence type="ECO:0000256" key="2">
    <source>
        <dbReference type="SAM" id="Coils"/>
    </source>
</evidence>
<gene>
    <name evidence="4" type="ORF">IscW_ISCW020568</name>
</gene>
<organism>
    <name type="scientific">Ixodes scapularis</name>
    <name type="common">Black-legged tick</name>
    <name type="synonym">Deer tick</name>
    <dbReference type="NCBI Taxonomy" id="6945"/>
    <lineage>
        <taxon>Eukaryota</taxon>
        <taxon>Metazoa</taxon>
        <taxon>Ecdysozoa</taxon>
        <taxon>Arthropoda</taxon>
        <taxon>Chelicerata</taxon>
        <taxon>Arachnida</taxon>
        <taxon>Acari</taxon>
        <taxon>Parasitiformes</taxon>
        <taxon>Ixodida</taxon>
        <taxon>Ixodoidea</taxon>
        <taxon>Ixodidae</taxon>
        <taxon>Ixodinae</taxon>
        <taxon>Ixodes</taxon>
    </lineage>
</organism>
<name>B7PZP9_IXOSC</name>
<dbReference type="VEuPathDB" id="VectorBase:ISCI020568"/>
<evidence type="ECO:0000313" key="4">
    <source>
        <dbReference type="EMBL" id="EEC12071.1"/>
    </source>
</evidence>
<dbReference type="InterPro" id="IPR059029">
    <property type="entry name" value="FAM13A_dom"/>
</dbReference>
<reference evidence="4 6" key="1">
    <citation type="submission" date="2008-03" db="EMBL/GenBank/DDBJ databases">
        <title>Annotation of Ixodes scapularis.</title>
        <authorList>
            <consortium name="Ixodes scapularis Genome Project Consortium"/>
            <person name="Caler E."/>
            <person name="Hannick L.I."/>
            <person name="Bidwell S."/>
            <person name="Joardar V."/>
            <person name="Thiagarajan M."/>
            <person name="Amedeo P."/>
            <person name="Galinsky K.J."/>
            <person name="Schobel S."/>
            <person name="Inman J."/>
            <person name="Hostetler J."/>
            <person name="Miller J."/>
            <person name="Hammond M."/>
            <person name="Megy K."/>
            <person name="Lawson D."/>
            <person name="Kodira C."/>
            <person name="Sutton G."/>
            <person name="Meyer J."/>
            <person name="Hill C.A."/>
            <person name="Birren B."/>
            <person name="Nene V."/>
            <person name="Collins F."/>
            <person name="Alarcon-Chaidez F."/>
            <person name="Wikel S."/>
            <person name="Strausberg R."/>
        </authorList>
    </citation>
    <scope>NUCLEOTIDE SEQUENCE [LARGE SCALE GENOMIC DNA]</scope>
    <source>
        <strain evidence="6">Wikel</strain>
        <strain evidence="4">Wikel colony</strain>
    </source>
</reference>
<dbReference type="InParanoid" id="B7PZP9"/>
<dbReference type="PANTHER" id="PTHR15904">
    <property type="entry name" value="FAM13"/>
    <property type="match status" value="1"/>
</dbReference>
<comment type="similarity">
    <text evidence="1">Belongs to the FAM13 family.</text>
</comment>
<proteinExistence type="inferred from homology"/>